<evidence type="ECO:0000313" key="1">
    <source>
        <dbReference type="EMBL" id="OGI87096.1"/>
    </source>
</evidence>
<dbReference type="Proteomes" id="UP000177001">
    <property type="component" value="Unassembled WGS sequence"/>
</dbReference>
<sequence>MIYLFSGDDTKNKLLSYEKFIKSLSARTGISKDTGLFFINRNDFDPIIIESFYSGSSLFSTKSAVIFQNVFEYEEIRNFILDKLKLMEESTNSFIFLEGKLNKPILDAFKKVLSVRTESVSAINIFELPKEKKEKYDNFLVANAFSRKDKLNTWICFREAMDRGVGMEELIGVLFWKIKNMLITKNFSKFSEPELKDFASRLSYLLPKARKEGRDAESLFEQFLLKAF</sequence>
<name>A0A1F6WYW5_9BACT</name>
<gene>
    <name evidence="1" type="ORF">A3A91_00295</name>
</gene>
<comment type="caution">
    <text evidence="1">The sequence shown here is derived from an EMBL/GenBank/DDBJ whole genome shotgun (WGS) entry which is preliminary data.</text>
</comment>
<organism evidence="1 2">
    <name type="scientific">Candidatus Nomurabacteria bacterium RIFCSPLOWO2_01_FULL_36_16</name>
    <dbReference type="NCBI Taxonomy" id="1801767"/>
    <lineage>
        <taxon>Bacteria</taxon>
        <taxon>Candidatus Nomuraibacteriota</taxon>
    </lineage>
</organism>
<accession>A0A1F6WYW5</accession>
<evidence type="ECO:0000313" key="2">
    <source>
        <dbReference type="Proteomes" id="UP000177001"/>
    </source>
</evidence>
<dbReference type="AlphaFoldDB" id="A0A1F6WYW5"/>
<evidence type="ECO:0008006" key="3">
    <source>
        <dbReference type="Google" id="ProtNLM"/>
    </source>
</evidence>
<reference evidence="1 2" key="1">
    <citation type="journal article" date="2016" name="Nat. Commun.">
        <title>Thousands of microbial genomes shed light on interconnected biogeochemical processes in an aquifer system.</title>
        <authorList>
            <person name="Anantharaman K."/>
            <person name="Brown C.T."/>
            <person name="Hug L.A."/>
            <person name="Sharon I."/>
            <person name="Castelle C.J."/>
            <person name="Probst A.J."/>
            <person name="Thomas B.C."/>
            <person name="Singh A."/>
            <person name="Wilkins M.J."/>
            <person name="Karaoz U."/>
            <person name="Brodie E.L."/>
            <person name="Williams K.H."/>
            <person name="Hubbard S.S."/>
            <person name="Banfield J.F."/>
        </authorList>
    </citation>
    <scope>NUCLEOTIDE SEQUENCE [LARGE SCALE GENOMIC DNA]</scope>
</reference>
<dbReference type="EMBL" id="MFUR01000005">
    <property type="protein sequence ID" value="OGI87096.1"/>
    <property type="molecule type" value="Genomic_DNA"/>
</dbReference>
<proteinExistence type="predicted"/>
<protein>
    <recommendedName>
        <fullName evidence="3">DNA polymerase III delta N-terminal domain-containing protein</fullName>
    </recommendedName>
</protein>